<evidence type="ECO:0000256" key="1">
    <source>
        <dbReference type="SAM" id="SignalP"/>
    </source>
</evidence>
<dbReference type="AlphaFoldDB" id="A0AAE8N0S5"/>
<proteinExistence type="predicted"/>
<keyword evidence="3" id="KW-1185">Reference proteome</keyword>
<gene>
    <name evidence="2" type="ORF">DNG_05940</name>
</gene>
<name>A0AAE8N0S5_9PEZI</name>
<reference evidence="2" key="1">
    <citation type="submission" date="2018-03" db="EMBL/GenBank/DDBJ databases">
        <authorList>
            <person name="Guldener U."/>
        </authorList>
    </citation>
    <scope>NUCLEOTIDE SEQUENCE</scope>
</reference>
<accession>A0AAE8N0S5</accession>
<dbReference type="Proteomes" id="UP001187682">
    <property type="component" value="Unassembled WGS sequence"/>
</dbReference>
<dbReference type="EMBL" id="ONZQ02000008">
    <property type="protein sequence ID" value="SPO03258.1"/>
    <property type="molecule type" value="Genomic_DNA"/>
</dbReference>
<comment type="caution">
    <text evidence="2">The sequence shown here is derived from an EMBL/GenBank/DDBJ whole genome shotgun (WGS) entry which is preliminary data.</text>
</comment>
<sequence length="178" mass="18385">MQLRNLASFILLAFPSLVLSDLVLSWDDVPSHCSSVCDPVVTLTNICNVNSTRVNGTTEILLEKQCICTNRSFDVGNRTALCASCMDQNSLDQGDKEDMSSIMSACNFSSTSWTSNQTTATTANVTATRPTASSQLTTSISTGVGQPTATGAPGAAGKVDLSGVGLIGALAAGIMLGL</sequence>
<evidence type="ECO:0000313" key="2">
    <source>
        <dbReference type="EMBL" id="SPO03258.1"/>
    </source>
</evidence>
<keyword evidence="1" id="KW-0732">Signal</keyword>
<evidence type="ECO:0000313" key="3">
    <source>
        <dbReference type="Proteomes" id="UP001187682"/>
    </source>
</evidence>
<protein>
    <submittedName>
        <fullName evidence="2">Uncharacterized protein</fullName>
    </submittedName>
</protein>
<organism evidence="2 3">
    <name type="scientific">Cephalotrichum gorgonifer</name>
    <dbReference type="NCBI Taxonomy" id="2041049"/>
    <lineage>
        <taxon>Eukaryota</taxon>
        <taxon>Fungi</taxon>
        <taxon>Dikarya</taxon>
        <taxon>Ascomycota</taxon>
        <taxon>Pezizomycotina</taxon>
        <taxon>Sordariomycetes</taxon>
        <taxon>Hypocreomycetidae</taxon>
        <taxon>Microascales</taxon>
        <taxon>Microascaceae</taxon>
        <taxon>Cephalotrichum</taxon>
    </lineage>
</organism>
<feature type="chain" id="PRO_5042164767" evidence="1">
    <location>
        <begin position="21"/>
        <end position="178"/>
    </location>
</feature>
<feature type="signal peptide" evidence="1">
    <location>
        <begin position="1"/>
        <end position="20"/>
    </location>
</feature>